<keyword evidence="3" id="KW-1185">Reference proteome</keyword>
<dbReference type="InterPro" id="IPR006439">
    <property type="entry name" value="HAD-SF_hydro_IA"/>
</dbReference>
<dbReference type="Pfam" id="PF00702">
    <property type="entry name" value="Hydrolase"/>
    <property type="match status" value="1"/>
</dbReference>
<dbReference type="InterPro" id="IPR036412">
    <property type="entry name" value="HAD-like_sf"/>
</dbReference>
<dbReference type="RefSeq" id="WP_010487109.1">
    <property type="nucleotide sequence ID" value="NZ_FZOG01000004.1"/>
</dbReference>
<dbReference type="SFLD" id="SFLDS00003">
    <property type="entry name" value="Haloacid_Dehalogenase"/>
    <property type="match status" value="1"/>
</dbReference>
<reference evidence="3" key="1">
    <citation type="submission" date="2017-06" db="EMBL/GenBank/DDBJ databases">
        <authorList>
            <person name="Varghese N."/>
            <person name="Submissions S."/>
        </authorList>
    </citation>
    <scope>NUCLEOTIDE SEQUENCE [LARGE SCALE GENOMIC DNA]</scope>
    <source>
        <strain evidence="3">CIP 108523</strain>
    </source>
</reference>
<name>A0A239H6D2_9PSED</name>
<dbReference type="SUPFAM" id="SSF56784">
    <property type="entry name" value="HAD-like"/>
    <property type="match status" value="1"/>
</dbReference>
<dbReference type="PANTHER" id="PTHR43316:SF9">
    <property type="entry name" value="ACID DEHALOGENASE, PUTATIVE (AFU_ORTHOLOGUE AFUA_6G14460)-RELATED"/>
    <property type="match status" value="1"/>
</dbReference>
<keyword evidence="1" id="KW-0378">Hydrolase</keyword>
<accession>A0A239H6D2</accession>
<sequence length="241" mass="27357">MSLQHFAKPQWLTFDCYGTLIQWDEGLLEYVRQLLRQKGIAHREADFIRVYDNYEHDLEQQSAYMSFRQVSAQALRRTLADLDASYEPDDGEAFVARIGRMPPFPEVVETLGWLKQQGFKLCIVSNTDDDIIAGNVAQLAGHVDRVITAQQAQAYKPDPRLFDFAHASLGVQRSQVLHICASPHLDLVAARDMGFHCIWIDRGTQRVAPADYQPDAVLPRLDGLRQLFASLGWTRDQGVTQ</sequence>
<dbReference type="NCBIfam" id="TIGR01428">
    <property type="entry name" value="HAD_type_II"/>
    <property type="match status" value="1"/>
</dbReference>
<gene>
    <name evidence="2" type="ORF">SAMN05216255_3302</name>
</gene>
<proteinExistence type="predicted"/>
<dbReference type="AlphaFoldDB" id="A0A239H6D2"/>
<evidence type="ECO:0000313" key="3">
    <source>
        <dbReference type="Proteomes" id="UP000242915"/>
    </source>
</evidence>
<evidence type="ECO:0000313" key="2">
    <source>
        <dbReference type="EMBL" id="SNS76578.1"/>
    </source>
</evidence>
<dbReference type="Proteomes" id="UP000242915">
    <property type="component" value="Unassembled WGS sequence"/>
</dbReference>
<dbReference type="InterPro" id="IPR023214">
    <property type="entry name" value="HAD_sf"/>
</dbReference>
<dbReference type="Gene3D" id="1.10.150.750">
    <property type="match status" value="1"/>
</dbReference>
<organism evidence="2 3">
    <name type="scientific">Pseudomonas segetis</name>
    <dbReference type="NCBI Taxonomy" id="298908"/>
    <lineage>
        <taxon>Bacteria</taxon>
        <taxon>Pseudomonadati</taxon>
        <taxon>Pseudomonadota</taxon>
        <taxon>Gammaproteobacteria</taxon>
        <taxon>Pseudomonadales</taxon>
        <taxon>Pseudomonadaceae</taxon>
        <taxon>Pseudomonas</taxon>
    </lineage>
</organism>
<protein>
    <submittedName>
        <fullName evidence="2">2-haloacid dehalogenase</fullName>
    </submittedName>
</protein>
<dbReference type="PANTHER" id="PTHR43316">
    <property type="entry name" value="HYDROLASE, HALOACID DELAHOGENASE-RELATED"/>
    <property type="match status" value="1"/>
</dbReference>
<evidence type="ECO:0000256" key="1">
    <source>
        <dbReference type="ARBA" id="ARBA00022801"/>
    </source>
</evidence>
<dbReference type="SFLD" id="SFLDG01129">
    <property type="entry name" value="C1.5:_HAD__Beta-PGM__Phosphata"/>
    <property type="match status" value="1"/>
</dbReference>
<dbReference type="InterPro" id="IPR006328">
    <property type="entry name" value="2-HAD"/>
</dbReference>
<dbReference type="PRINTS" id="PR00413">
    <property type="entry name" value="HADHALOGNASE"/>
</dbReference>
<dbReference type="EMBL" id="FZOG01000004">
    <property type="protein sequence ID" value="SNS76578.1"/>
    <property type="molecule type" value="Genomic_DNA"/>
</dbReference>
<dbReference type="Gene3D" id="3.40.50.1000">
    <property type="entry name" value="HAD superfamily/HAD-like"/>
    <property type="match status" value="1"/>
</dbReference>
<dbReference type="InterPro" id="IPR051540">
    <property type="entry name" value="S-2-haloacid_dehalogenase"/>
</dbReference>
<dbReference type="GO" id="GO:0019120">
    <property type="term" value="F:hydrolase activity, acting on acid halide bonds, in C-halide compounds"/>
    <property type="evidence" value="ECO:0007669"/>
    <property type="project" value="InterPro"/>
</dbReference>